<comment type="caution">
    <text evidence="2">The sequence shown here is derived from an EMBL/GenBank/DDBJ whole genome shotgun (WGS) entry which is preliminary data.</text>
</comment>
<sequence length="198" mass="22047">MFLAPSFLTQIICRFEKRGSNITRAHVDMVYLGLRLRVLQISPPLPIDNPKMRVSQFLLATAFSHFHMANAQSPSSATSDDEPSWESMTDPADRTYPTTITNTLATTHRANPTDPLTIDQITLLDPWPTSPDPQSVPFTMTQTAITTRTISPLSSSPTTTILNTTVFYKLWTIQAFDMPPYQDLTCPGPNGCVRRNAC</sequence>
<evidence type="ECO:0000256" key="1">
    <source>
        <dbReference type="SAM" id="MobiDB-lite"/>
    </source>
</evidence>
<gene>
    <name evidence="2" type="ORF">B0T16DRAFT_395498</name>
</gene>
<organism evidence="2 3">
    <name type="scientific">Cercophora newfieldiana</name>
    <dbReference type="NCBI Taxonomy" id="92897"/>
    <lineage>
        <taxon>Eukaryota</taxon>
        <taxon>Fungi</taxon>
        <taxon>Dikarya</taxon>
        <taxon>Ascomycota</taxon>
        <taxon>Pezizomycotina</taxon>
        <taxon>Sordariomycetes</taxon>
        <taxon>Sordariomycetidae</taxon>
        <taxon>Sordariales</taxon>
        <taxon>Lasiosphaeriaceae</taxon>
        <taxon>Cercophora</taxon>
    </lineage>
</organism>
<evidence type="ECO:0000313" key="2">
    <source>
        <dbReference type="EMBL" id="KAK0639845.1"/>
    </source>
</evidence>
<evidence type="ECO:0000313" key="3">
    <source>
        <dbReference type="Proteomes" id="UP001174936"/>
    </source>
</evidence>
<dbReference type="EMBL" id="JAULSV010000007">
    <property type="protein sequence ID" value="KAK0639845.1"/>
    <property type="molecule type" value="Genomic_DNA"/>
</dbReference>
<name>A0AA40CIP6_9PEZI</name>
<accession>A0AA40CIP6</accession>
<protein>
    <submittedName>
        <fullName evidence="2">Uncharacterized protein</fullName>
    </submittedName>
</protein>
<keyword evidence="3" id="KW-1185">Reference proteome</keyword>
<dbReference type="Proteomes" id="UP001174936">
    <property type="component" value="Unassembled WGS sequence"/>
</dbReference>
<proteinExistence type="predicted"/>
<feature type="region of interest" description="Disordered" evidence="1">
    <location>
        <begin position="71"/>
        <end position="97"/>
    </location>
</feature>
<reference evidence="2" key="1">
    <citation type="submission" date="2023-06" db="EMBL/GenBank/DDBJ databases">
        <title>Genome-scale phylogeny and comparative genomics of the fungal order Sordariales.</title>
        <authorList>
            <consortium name="Lawrence Berkeley National Laboratory"/>
            <person name="Hensen N."/>
            <person name="Bonometti L."/>
            <person name="Westerberg I."/>
            <person name="Brannstrom I.O."/>
            <person name="Guillou S."/>
            <person name="Cros-Aarteil S."/>
            <person name="Calhoun S."/>
            <person name="Haridas S."/>
            <person name="Kuo A."/>
            <person name="Mondo S."/>
            <person name="Pangilinan J."/>
            <person name="Riley R."/>
            <person name="Labutti K."/>
            <person name="Andreopoulos B."/>
            <person name="Lipzen A."/>
            <person name="Chen C."/>
            <person name="Yanf M."/>
            <person name="Daum C."/>
            <person name="Ng V."/>
            <person name="Clum A."/>
            <person name="Steindorff A."/>
            <person name="Ohm R."/>
            <person name="Martin F."/>
            <person name="Silar P."/>
            <person name="Natvig D."/>
            <person name="Lalanne C."/>
            <person name="Gautier V."/>
            <person name="Ament-Velasquez S.L."/>
            <person name="Kruys A."/>
            <person name="Hutchinson M.I."/>
            <person name="Powell A.J."/>
            <person name="Barry K."/>
            <person name="Miller A.N."/>
            <person name="Grigoriev I.V."/>
            <person name="Debuchy R."/>
            <person name="Gladieux P."/>
            <person name="Thoren M.H."/>
            <person name="Johannesson H."/>
        </authorList>
    </citation>
    <scope>NUCLEOTIDE SEQUENCE</scope>
    <source>
        <strain evidence="2">SMH2532-1</strain>
    </source>
</reference>
<dbReference type="AlphaFoldDB" id="A0AA40CIP6"/>